<protein>
    <submittedName>
        <fullName evidence="1">Uncharacterized protein</fullName>
    </submittedName>
</protein>
<sequence>MVISFVFVARTKGHVGNSRKRALGSGRSMQALPGRIMYKAARACPSSNKVGLPFQGHLRVAWTPRPDKGPGDTL</sequence>
<dbReference type="HOGENOM" id="CLU_2688756_0_0_1"/>
<evidence type="ECO:0000313" key="2">
    <source>
        <dbReference type="Proteomes" id="UP000054018"/>
    </source>
</evidence>
<evidence type="ECO:0000313" key="1">
    <source>
        <dbReference type="EMBL" id="KIK23660.1"/>
    </source>
</evidence>
<keyword evidence="2" id="KW-1185">Reference proteome</keyword>
<organism evidence="1 2">
    <name type="scientific">Pisolithus microcarpus 441</name>
    <dbReference type="NCBI Taxonomy" id="765257"/>
    <lineage>
        <taxon>Eukaryota</taxon>
        <taxon>Fungi</taxon>
        <taxon>Dikarya</taxon>
        <taxon>Basidiomycota</taxon>
        <taxon>Agaricomycotina</taxon>
        <taxon>Agaricomycetes</taxon>
        <taxon>Agaricomycetidae</taxon>
        <taxon>Boletales</taxon>
        <taxon>Sclerodermatineae</taxon>
        <taxon>Pisolithaceae</taxon>
        <taxon>Pisolithus</taxon>
    </lineage>
</organism>
<name>A0A0C9YFK7_9AGAM</name>
<dbReference type="Proteomes" id="UP000054018">
    <property type="component" value="Unassembled WGS sequence"/>
</dbReference>
<dbReference type="EMBL" id="KN833724">
    <property type="protein sequence ID" value="KIK23660.1"/>
    <property type="molecule type" value="Genomic_DNA"/>
</dbReference>
<dbReference type="AlphaFoldDB" id="A0A0C9YFK7"/>
<proteinExistence type="predicted"/>
<accession>A0A0C9YFK7</accession>
<gene>
    <name evidence="1" type="ORF">PISMIDRAFT_679113</name>
</gene>
<reference evidence="1 2" key="1">
    <citation type="submission" date="2014-04" db="EMBL/GenBank/DDBJ databases">
        <authorList>
            <consortium name="DOE Joint Genome Institute"/>
            <person name="Kuo A."/>
            <person name="Kohler A."/>
            <person name="Costa M.D."/>
            <person name="Nagy L.G."/>
            <person name="Floudas D."/>
            <person name="Copeland A."/>
            <person name="Barry K.W."/>
            <person name="Cichocki N."/>
            <person name="Veneault-Fourrey C."/>
            <person name="LaButti K."/>
            <person name="Lindquist E.A."/>
            <person name="Lipzen A."/>
            <person name="Lundell T."/>
            <person name="Morin E."/>
            <person name="Murat C."/>
            <person name="Sun H."/>
            <person name="Tunlid A."/>
            <person name="Henrissat B."/>
            <person name="Grigoriev I.V."/>
            <person name="Hibbett D.S."/>
            <person name="Martin F."/>
            <person name="Nordberg H.P."/>
            <person name="Cantor M.N."/>
            <person name="Hua S.X."/>
        </authorList>
    </citation>
    <scope>NUCLEOTIDE SEQUENCE [LARGE SCALE GENOMIC DNA]</scope>
    <source>
        <strain evidence="1 2">441</strain>
    </source>
</reference>
<reference evidence="2" key="2">
    <citation type="submission" date="2015-01" db="EMBL/GenBank/DDBJ databases">
        <title>Evolutionary Origins and Diversification of the Mycorrhizal Mutualists.</title>
        <authorList>
            <consortium name="DOE Joint Genome Institute"/>
            <consortium name="Mycorrhizal Genomics Consortium"/>
            <person name="Kohler A."/>
            <person name="Kuo A."/>
            <person name="Nagy L.G."/>
            <person name="Floudas D."/>
            <person name="Copeland A."/>
            <person name="Barry K.W."/>
            <person name="Cichocki N."/>
            <person name="Veneault-Fourrey C."/>
            <person name="LaButti K."/>
            <person name="Lindquist E.A."/>
            <person name="Lipzen A."/>
            <person name="Lundell T."/>
            <person name="Morin E."/>
            <person name="Murat C."/>
            <person name="Riley R."/>
            <person name="Ohm R."/>
            <person name="Sun H."/>
            <person name="Tunlid A."/>
            <person name="Henrissat B."/>
            <person name="Grigoriev I.V."/>
            <person name="Hibbett D.S."/>
            <person name="Martin F."/>
        </authorList>
    </citation>
    <scope>NUCLEOTIDE SEQUENCE [LARGE SCALE GENOMIC DNA]</scope>
    <source>
        <strain evidence="2">441</strain>
    </source>
</reference>